<comment type="caution">
    <text evidence="3">The sequence shown here is derived from an EMBL/GenBank/DDBJ whole genome shotgun (WGS) entry which is preliminary data.</text>
</comment>
<dbReference type="InterPro" id="IPR001031">
    <property type="entry name" value="Thioesterase"/>
</dbReference>
<keyword evidence="3" id="KW-0378">Hydrolase</keyword>
<accession>A0ABN1AIE4</accession>
<organism evidence="3 4">
    <name type="scientific">Streptomyces olivaceiscleroticus</name>
    <dbReference type="NCBI Taxonomy" id="68245"/>
    <lineage>
        <taxon>Bacteria</taxon>
        <taxon>Bacillati</taxon>
        <taxon>Actinomycetota</taxon>
        <taxon>Actinomycetes</taxon>
        <taxon>Kitasatosporales</taxon>
        <taxon>Streptomycetaceae</taxon>
        <taxon>Streptomyces</taxon>
    </lineage>
</organism>
<evidence type="ECO:0000313" key="3">
    <source>
        <dbReference type="EMBL" id="GAA0477296.1"/>
    </source>
</evidence>
<dbReference type="Pfam" id="PF00975">
    <property type="entry name" value="Thioesterase"/>
    <property type="match status" value="1"/>
</dbReference>
<dbReference type="Gene3D" id="3.40.50.1820">
    <property type="entry name" value="alpha/beta hydrolase"/>
    <property type="match status" value="1"/>
</dbReference>
<protein>
    <submittedName>
        <fullName evidence="3">Alpha/beta fold hydrolase</fullName>
    </submittedName>
</protein>
<evidence type="ECO:0000256" key="1">
    <source>
        <dbReference type="ARBA" id="ARBA00007169"/>
    </source>
</evidence>
<dbReference type="GO" id="GO:0016787">
    <property type="term" value="F:hydrolase activity"/>
    <property type="evidence" value="ECO:0007669"/>
    <property type="project" value="UniProtKB-KW"/>
</dbReference>
<dbReference type="PANTHER" id="PTHR11487">
    <property type="entry name" value="THIOESTERASE"/>
    <property type="match status" value="1"/>
</dbReference>
<feature type="domain" description="Thioesterase" evidence="2">
    <location>
        <begin position="2"/>
        <end position="196"/>
    </location>
</feature>
<dbReference type="SUPFAM" id="SSF53474">
    <property type="entry name" value="alpha/beta-Hydrolases"/>
    <property type="match status" value="1"/>
</dbReference>
<evidence type="ECO:0000313" key="4">
    <source>
        <dbReference type="Proteomes" id="UP001500909"/>
    </source>
</evidence>
<proteinExistence type="inferred from homology"/>
<dbReference type="PANTHER" id="PTHR11487:SF0">
    <property type="entry name" value="S-ACYL FATTY ACID SYNTHASE THIOESTERASE, MEDIUM CHAIN"/>
    <property type="match status" value="1"/>
</dbReference>
<comment type="similarity">
    <text evidence="1">Belongs to the thioesterase family.</text>
</comment>
<sequence length="210" mass="23063">MSVVGVQLPGREARWRDPSPASVDDAVAAIVDEVRSLVSGQPLVVFGHSFGALLGYEVTRVLGNQYDAWPAALIVAACRPPHMWIGAGHGLASDDDALARLFNGRDLDDDELDEDSRELFLAVLRKDTELSLTYRDPQRAPVRCQLWAWGGDRDDTVVASDLAEWQDYAAGEFTQREFAGGHYFPGERLDRVLQELDPLRSDSPLGGTLA</sequence>
<keyword evidence="4" id="KW-1185">Reference proteome</keyword>
<dbReference type="EMBL" id="BAAABY010000033">
    <property type="protein sequence ID" value="GAA0477296.1"/>
    <property type="molecule type" value="Genomic_DNA"/>
</dbReference>
<reference evidence="3 4" key="1">
    <citation type="journal article" date="2019" name="Int. J. Syst. Evol. Microbiol.">
        <title>The Global Catalogue of Microorganisms (GCM) 10K type strain sequencing project: providing services to taxonomists for standard genome sequencing and annotation.</title>
        <authorList>
            <consortium name="The Broad Institute Genomics Platform"/>
            <consortium name="The Broad Institute Genome Sequencing Center for Infectious Disease"/>
            <person name="Wu L."/>
            <person name="Ma J."/>
        </authorList>
    </citation>
    <scope>NUCLEOTIDE SEQUENCE [LARGE SCALE GENOMIC DNA]</scope>
    <source>
        <strain evidence="3 4">JCM 4805</strain>
    </source>
</reference>
<evidence type="ECO:0000259" key="2">
    <source>
        <dbReference type="Pfam" id="PF00975"/>
    </source>
</evidence>
<name>A0ABN1AIE4_9ACTN</name>
<dbReference type="Proteomes" id="UP001500909">
    <property type="component" value="Unassembled WGS sequence"/>
</dbReference>
<dbReference type="InterPro" id="IPR029058">
    <property type="entry name" value="AB_hydrolase_fold"/>
</dbReference>
<dbReference type="InterPro" id="IPR012223">
    <property type="entry name" value="TEII"/>
</dbReference>
<gene>
    <name evidence="3" type="ORF">GCM10010361_47220</name>
</gene>